<comment type="similarity">
    <text evidence="2 8">Belongs to the methyltransferase superfamily. RsmD family.</text>
</comment>
<keyword evidence="8" id="KW-0949">S-adenosyl-L-methionine</keyword>
<dbReference type="PANTHER" id="PTHR43542:SF1">
    <property type="entry name" value="METHYLTRANSFERASE"/>
    <property type="match status" value="1"/>
</dbReference>
<accession>A0A7G1QBM4</accession>
<comment type="catalytic activity">
    <reaction evidence="7 8">
        <text>guanosine(966) in 16S rRNA + S-adenosyl-L-methionine = N(2)-methylguanosine(966) in 16S rRNA + S-adenosyl-L-homocysteine + H(+)</text>
        <dbReference type="Rhea" id="RHEA:23548"/>
        <dbReference type="Rhea" id="RHEA-COMP:10211"/>
        <dbReference type="Rhea" id="RHEA-COMP:10212"/>
        <dbReference type="ChEBI" id="CHEBI:15378"/>
        <dbReference type="ChEBI" id="CHEBI:57856"/>
        <dbReference type="ChEBI" id="CHEBI:59789"/>
        <dbReference type="ChEBI" id="CHEBI:74269"/>
        <dbReference type="ChEBI" id="CHEBI:74481"/>
        <dbReference type="EC" id="2.1.1.171"/>
    </reaction>
</comment>
<proteinExistence type="inferred from homology"/>
<dbReference type="EMBL" id="LR778175">
    <property type="protein sequence ID" value="CAB1276737.1"/>
    <property type="molecule type" value="Genomic_DNA"/>
</dbReference>
<dbReference type="Proteomes" id="UP000516072">
    <property type="component" value="Chromosome"/>
</dbReference>
<sequence>MKTEKNSKSDFLENRLRIIGGTWRGRKLRVPAEPGLRPTPNRIRETLFNWLQPVIEGARCLDLFAGSGLLGFEACSRGAEQVVMVENNLKTYQILQKNITYLATQKITAIYQDSLHYLENSANQPFHIIFLDPPFESKLLLPVFQSLEQNHWIARRSYIYIEESKKNDLLALPNTWTKLRSKQTGEVSYSVVFKEI</sequence>
<dbReference type="InterPro" id="IPR004398">
    <property type="entry name" value="RNA_MeTrfase_RsmD"/>
</dbReference>
<reference evidence="9 10" key="1">
    <citation type="submission" date="2020-03" db="EMBL/GenBank/DDBJ databases">
        <authorList>
            <person name="Picone N."/>
        </authorList>
    </citation>
    <scope>NUCLEOTIDE SEQUENCE [LARGE SCALE GENOMIC DNA]</scope>
    <source>
        <strain evidence="9">NSCAC1</strain>
    </source>
</reference>
<dbReference type="PROSITE" id="PS00092">
    <property type="entry name" value="N6_MTASE"/>
    <property type="match status" value="1"/>
</dbReference>
<name>A0A7G1QBM4_9GAMM</name>
<evidence type="ECO:0000256" key="7">
    <source>
        <dbReference type="ARBA" id="ARBA00048326"/>
    </source>
</evidence>
<gene>
    <name evidence="9" type="primary">yhhF</name>
    <name evidence="9" type="ORF">NSCAC_1321</name>
</gene>
<keyword evidence="8" id="KW-0698">rRNA processing</keyword>
<dbReference type="NCBIfam" id="TIGR00095">
    <property type="entry name" value="16S rRNA (guanine(966)-N(2))-methyltransferase RsmD"/>
    <property type="match status" value="1"/>
</dbReference>
<dbReference type="InterPro" id="IPR029063">
    <property type="entry name" value="SAM-dependent_MTases_sf"/>
</dbReference>
<evidence type="ECO:0000256" key="1">
    <source>
        <dbReference type="ARBA" id="ARBA00002649"/>
    </source>
</evidence>
<dbReference type="KEGG" id="ntg:NSCAC_1321"/>
<organism evidence="9 10">
    <name type="scientific">Candidatus Nitrosacidococcus tergens</name>
    <dbReference type="NCBI Taxonomy" id="553981"/>
    <lineage>
        <taxon>Bacteria</taxon>
        <taxon>Pseudomonadati</taxon>
        <taxon>Pseudomonadota</taxon>
        <taxon>Gammaproteobacteria</taxon>
        <taxon>Chromatiales</taxon>
        <taxon>Chromatiaceae</taxon>
        <taxon>Candidatus Nitrosacidococcus</taxon>
    </lineage>
</organism>
<evidence type="ECO:0000313" key="10">
    <source>
        <dbReference type="Proteomes" id="UP000516072"/>
    </source>
</evidence>
<dbReference type="RefSeq" id="WP_197744012.1">
    <property type="nucleotide sequence ID" value="NZ_LR778175.1"/>
</dbReference>
<evidence type="ECO:0000256" key="8">
    <source>
        <dbReference type="PIRNR" id="PIRNR004553"/>
    </source>
</evidence>
<dbReference type="AlphaFoldDB" id="A0A7G1QBM4"/>
<comment type="function">
    <text evidence="1 8">Specifically methylates the guanine in position 966 of 16S rRNA in the assembled 30S particle.</text>
</comment>
<dbReference type="SUPFAM" id="SSF53335">
    <property type="entry name" value="S-adenosyl-L-methionine-dependent methyltransferases"/>
    <property type="match status" value="1"/>
</dbReference>
<keyword evidence="6 8" id="KW-0808">Transferase</keyword>
<keyword evidence="5 8" id="KW-0489">Methyltransferase</keyword>
<dbReference type="GO" id="GO:0003676">
    <property type="term" value="F:nucleic acid binding"/>
    <property type="evidence" value="ECO:0007669"/>
    <property type="project" value="InterPro"/>
</dbReference>
<keyword evidence="10" id="KW-1185">Reference proteome</keyword>
<dbReference type="CDD" id="cd02440">
    <property type="entry name" value="AdoMet_MTases"/>
    <property type="match status" value="1"/>
</dbReference>
<evidence type="ECO:0000256" key="6">
    <source>
        <dbReference type="ARBA" id="ARBA00022679"/>
    </source>
</evidence>
<dbReference type="GO" id="GO:0052913">
    <property type="term" value="F:16S rRNA (guanine(966)-N(2))-methyltransferase activity"/>
    <property type="evidence" value="ECO:0007669"/>
    <property type="project" value="UniProtKB-EC"/>
</dbReference>
<dbReference type="EC" id="2.1.1.171" evidence="3 8"/>
<evidence type="ECO:0000256" key="2">
    <source>
        <dbReference type="ARBA" id="ARBA00005269"/>
    </source>
</evidence>
<dbReference type="InterPro" id="IPR002052">
    <property type="entry name" value="DNA_methylase_N6_adenine_CS"/>
</dbReference>
<dbReference type="PIRSF" id="PIRSF004553">
    <property type="entry name" value="CHP00095"/>
    <property type="match status" value="1"/>
</dbReference>
<evidence type="ECO:0000256" key="4">
    <source>
        <dbReference type="ARBA" id="ARBA00013682"/>
    </source>
</evidence>
<evidence type="ECO:0000256" key="3">
    <source>
        <dbReference type="ARBA" id="ARBA00012141"/>
    </source>
</evidence>
<evidence type="ECO:0000256" key="5">
    <source>
        <dbReference type="ARBA" id="ARBA00022603"/>
    </source>
</evidence>
<protein>
    <recommendedName>
        <fullName evidence="4 8">Ribosomal RNA small subunit methyltransferase D</fullName>
        <ecNumber evidence="3 8">2.1.1.171</ecNumber>
    </recommendedName>
</protein>
<evidence type="ECO:0000313" key="9">
    <source>
        <dbReference type="EMBL" id="CAB1276737.1"/>
    </source>
</evidence>
<dbReference type="PANTHER" id="PTHR43542">
    <property type="entry name" value="METHYLTRANSFERASE"/>
    <property type="match status" value="1"/>
</dbReference>
<dbReference type="Gene3D" id="3.40.50.150">
    <property type="entry name" value="Vaccinia Virus protein VP39"/>
    <property type="match status" value="1"/>
</dbReference>
<dbReference type="Pfam" id="PF03602">
    <property type="entry name" value="Cons_hypoth95"/>
    <property type="match status" value="1"/>
</dbReference>